<name>A0A2I0A2X9_9ASPA</name>
<feature type="region of interest" description="Disordered" evidence="3">
    <location>
        <begin position="361"/>
        <end position="426"/>
    </location>
</feature>
<organism evidence="4 5">
    <name type="scientific">Apostasia shenzhenica</name>
    <dbReference type="NCBI Taxonomy" id="1088818"/>
    <lineage>
        <taxon>Eukaryota</taxon>
        <taxon>Viridiplantae</taxon>
        <taxon>Streptophyta</taxon>
        <taxon>Embryophyta</taxon>
        <taxon>Tracheophyta</taxon>
        <taxon>Spermatophyta</taxon>
        <taxon>Magnoliopsida</taxon>
        <taxon>Liliopsida</taxon>
        <taxon>Asparagales</taxon>
        <taxon>Orchidaceae</taxon>
        <taxon>Apostasioideae</taxon>
        <taxon>Apostasia</taxon>
    </lineage>
</organism>
<protein>
    <submittedName>
        <fullName evidence="4">Acyl-CoA-binding domain-containing protein 4</fullName>
        <ecNumber evidence="4">2.1.1.-</ecNumber>
    </submittedName>
</protein>
<evidence type="ECO:0000313" key="5">
    <source>
        <dbReference type="Proteomes" id="UP000236161"/>
    </source>
</evidence>
<sequence>MGSLGGGEAVRRRKAMWLYPKVMGFHPPERWGHSACLYEGIVYVFGGCCGGLHFSDVLTLNLETMAWSSIATSGQRPGTRDSHSAVVVGHKMLVLGGTNGTKKVNDLHILDLKTMEWSKPSCKGIPPTPRESHTTTLVGEDRLVIFGGSGEGETNYLNDVHILDLNTMTWTSPEVKGDPPAPRDSHIAVAIGSKLLLYGGDCGDHYHGEVDVLDTETMCWCRLMVQGSSPGVRAGHAAVTLGTKVYIIGGVGDKQYYNDVWILDVANCAWSQLDTRGQQPQGRFSHAAIIANADIAIYGGCGEDERPLSELLILQLGSEHQNGRFNISMCKIFGGHWAQEKKKFLRADVLRNAVLKNGESNRRELESEAEAKGSIFRNSDDQQEKRRRVNGPKIFDIESSEPEEHSVSLSQHSSPSQSDQEQNAAQMLSSFAKGHGILLSQPQIDPLNSHGMHESQGEFVKRPKIEQFLRPMPQKHEIQSLISDQKPPSLRPGIPPLIGADVIGTIDGAFDSGYLMTATVNGQILRGVLFAPGPGVAVPRPLACPHKTVPVPKQCSTPAHAIPIHVRPPVSSSQHNGFIVQECGGHHVRNAHPAKVVKAQPARLNSDLQGVVLTLGGPGGGNHSGT</sequence>
<keyword evidence="5" id="KW-1185">Reference proteome</keyword>
<dbReference type="Proteomes" id="UP000236161">
    <property type="component" value="Unassembled WGS sequence"/>
</dbReference>
<evidence type="ECO:0000256" key="1">
    <source>
        <dbReference type="ARBA" id="ARBA00022441"/>
    </source>
</evidence>
<dbReference type="InterPro" id="IPR006652">
    <property type="entry name" value="Kelch_1"/>
</dbReference>
<gene>
    <name evidence="4" type="primary">ACBP4</name>
    <name evidence="4" type="ORF">AXF42_Ash019228</name>
</gene>
<dbReference type="OrthoDB" id="10251809at2759"/>
<dbReference type="STRING" id="1088818.A0A2I0A2X9"/>
<evidence type="ECO:0000313" key="4">
    <source>
        <dbReference type="EMBL" id="PKA49912.1"/>
    </source>
</evidence>
<reference evidence="4 5" key="1">
    <citation type="journal article" date="2017" name="Nature">
        <title>The Apostasia genome and the evolution of orchids.</title>
        <authorList>
            <person name="Zhang G.Q."/>
            <person name="Liu K.W."/>
            <person name="Li Z."/>
            <person name="Lohaus R."/>
            <person name="Hsiao Y.Y."/>
            <person name="Niu S.C."/>
            <person name="Wang J.Y."/>
            <person name="Lin Y.C."/>
            <person name="Xu Q."/>
            <person name="Chen L.J."/>
            <person name="Yoshida K."/>
            <person name="Fujiwara S."/>
            <person name="Wang Z.W."/>
            <person name="Zhang Y.Q."/>
            <person name="Mitsuda N."/>
            <person name="Wang M."/>
            <person name="Liu G.H."/>
            <person name="Pecoraro L."/>
            <person name="Huang H.X."/>
            <person name="Xiao X.J."/>
            <person name="Lin M."/>
            <person name="Wu X.Y."/>
            <person name="Wu W.L."/>
            <person name="Chen Y.Y."/>
            <person name="Chang S.B."/>
            <person name="Sakamoto S."/>
            <person name="Ohme-Takagi M."/>
            <person name="Yagi M."/>
            <person name="Zeng S.J."/>
            <person name="Shen C.Y."/>
            <person name="Yeh C.M."/>
            <person name="Luo Y.B."/>
            <person name="Tsai W.C."/>
            <person name="Van de Peer Y."/>
            <person name="Liu Z.J."/>
        </authorList>
    </citation>
    <scope>NUCLEOTIDE SEQUENCE [LARGE SCALE GENOMIC DNA]</scope>
    <source>
        <strain evidence="5">cv. Shenzhen</strain>
        <tissue evidence="4">Stem</tissue>
    </source>
</reference>
<keyword evidence="4" id="KW-0808">Transferase</keyword>
<feature type="compositionally biased region" description="Low complexity" evidence="3">
    <location>
        <begin position="407"/>
        <end position="422"/>
    </location>
</feature>
<proteinExistence type="predicted"/>
<keyword evidence="1" id="KW-0880">Kelch repeat</keyword>
<keyword evidence="2" id="KW-0677">Repeat</keyword>
<dbReference type="GO" id="GO:0008168">
    <property type="term" value="F:methyltransferase activity"/>
    <property type="evidence" value="ECO:0007669"/>
    <property type="project" value="UniProtKB-KW"/>
</dbReference>
<dbReference type="EC" id="2.1.1.-" evidence="4"/>
<dbReference type="InterPro" id="IPR015915">
    <property type="entry name" value="Kelch-typ_b-propeller"/>
</dbReference>
<dbReference type="GO" id="GO:0032259">
    <property type="term" value="P:methylation"/>
    <property type="evidence" value="ECO:0007669"/>
    <property type="project" value="UniProtKB-KW"/>
</dbReference>
<dbReference type="EMBL" id="KZ452036">
    <property type="protein sequence ID" value="PKA49912.1"/>
    <property type="molecule type" value="Genomic_DNA"/>
</dbReference>
<dbReference type="Pfam" id="PF01344">
    <property type="entry name" value="Kelch_1"/>
    <property type="match status" value="1"/>
</dbReference>
<dbReference type="Pfam" id="PF24681">
    <property type="entry name" value="Kelch_KLHDC2_KLHL20_DRC7"/>
    <property type="match status" value="1"/>
</dbReference>
<keyword evidence="4" id="KW-0489">Methyltransferase</keyword>
<evidence type="ECO:0000256" key="2">
    <source>
        <dbReference type="ARBA" id="ARBA00022737"/>
    </source>
</evidence>
<evidence type="ECO:0000256" key="3">
    <source>
        <dbReference type="SAM" id="MobiDB-lite"/>
    </source>
</evidence>
<dbReference type="PANTHER" id="PTHR46228">
    <property type="entry name" value="KELCH DOMAIN-CONTAINING PROTEIN"/>
    <property type="match status" value="1"/>
</dbReference>
<dbReference type="Gene3D" id="2.120.10.80">
    <property type="entry name" value="Kelch-type beta propeller"/>
    <property type="match status" value="2"/>
</dbReference>
<accession>A0A2I0A2X9</accession>
<dbReference type="SUPFAM" id="SSF117281">
    <property type="entry name" value="Kelch motif"/>
    <property type="match status" value="1"/>
</dbReference>
<dbReference type="PANTHER" id="PTHR46228:SF2">
    <property type="entry name" value="KELCH REPEAT PROTEIN (AFU_ORTHOLOGUE AFUA_4G14350)"/>
    <property type="match status" value="1"/>
</dbReference>
<feature type="compositionally biased region" description="Basic and acidic residues" evidence="3">
    <location>
        <begin position="361"/>
        <end position="371"/>
    </location>
</feature>
<dbReference type="AlphaFoldDB" id="A0A2I0A2X9"/>